<dbReference type="GO" id="GO:0017116">
    <property type="term" value="F:single-stranded DNA helicase activity"/>
    <property type="evidence" value="ECO:0007669"/>
    <property type="project" value="TreeGrafter"/>
</dbReference>
<name>X0ZNC6_9ZZZZ</name>
<evidence type="ECO:0000256" key="2">
    <source>
        <dbReference type="ARBA" id="ARBA00022840"/>
    </source>
</evidence>
<dbReference type="InterPro" id="IPR027417">
    <property type="entry name" value="P-loop_NTPase"/>
</dbReference>
<sequence length="152" mass="16857">MPLFERSDEELACSADAPLALRMRPTTLEEVVGQGHFCGEGKLLWRMIKADRLASLIFYGPPGTGKTTLAHVIARHTQAHFKPVNATTSNVKELRDILALAAERKERAGGRTVLFIDELHRFNRAQQDVLLPDVERGTVILIGATTHNPFFA</sequence>
<dbReference type="Gene3D" id="3.40.50.300">
    <property type="entry name" value="P-loop containing nucleotide triphosphate hydrolases"/>
    <property type="match status" value="1"/>
</dbReference>
<reference evidence="4" key="1">
    <citation type="journal article" date="2014" name="Front. Microbiol.">
        <title>High frequency of phylogenetically diverse reductive dehalogenase-homologous genes in deep subseafloor sedimentary metagenomes.</title>
        <authorList>
            <person name="Kawai M."/>
            <person name="Futagami T."/>
            <person name="Toyoda A."/>
            <person name="Takaki Y."/>
            <person name="Nishi S."/>
            <person name="Hori S."/>
            <person name="Arai W."/>
            <person name="Tsubouchi T."/>
            <person name="Morono Y."/>
            <person name="Uchiyama I."/>
            <person name="Ito T."/>
            <person name="Fujiyama A."/>
            <person name="Inagaki F."/>
            <person name="Takami H."/>
        </authorList>
    </citation>
    <scope>NUCLEOTIDE SEQUENCE</scope>
    <source>
        <strain evidence="4">Expedition CK06-06</strain>
    </source>
</reference>
<dbReference type="InterPro" id="IPR051314">
    <property type="entry name" value="AAA_ATPase_RarA/MGS1/WRNIP1"/>
</dbReference>
<dbReference type="SMART" id="SM00382">
    <property type="entry name" value="AAA"/>
    <property type="match status" value="1"/>
</dbReference>
<dbReference type="SUPFAM" id="SSF52540">
    <property type="entry name" value="P-loop containing nucleoside triphosphate hydrolases"/>
    <property type="match status" value="1"/>
</dbReference>
<evidence type="ECO:0000259" key="3">
    <source>
        <dbReference type="SMART" id="SM00382"/>
    </source>
</evidence>
<dbReference type="InterPro" id="IPR003593">
    <property type="entry name" value="AAA+_ATPase"/>
</dbReference>
<proteinExistence type="predicted"/>
<dbReference type="GO" id="GO:0006310">
    <property type="term" value="P:DNA recombination"/>
    <property type="evidence" value="ECO:0007669"/>
    <property type="project" value="InterPro"/>
</dbReference>
<dbReference type="GO" id="GO:0006261">
    <property type="term" value="P:DNA-templated DNA replication"/>
    <property type="evidence" value="ECO:0007669"/>
    <property type="project" value="TreeGrafter"/>
</dbReference>
<evidence type="ECO:0000313" key="4">
    <source>
        <dbReference type="EMBL" id="GAG49696.1"/>
    </source>
</evidence>
<dbReference type="InterPro" id="IPR008824">
    <property type="entry name" value="RuvB-like_N"/>
</dbReference>
<gene>
    <name evidence="4" type="ORF">S01H1_82422</name>
</gene>
<dbReference type="AlphaFoldDB" id="X0ZNC6"/>
<dbReference type="PANTHER" id="PTHR13779:SF7">
    <property type="entry name" value="ATPASE WRNIP1"/>
    <property type="match status" value="1"/>
</dbReference>
<dbReference type="PANTHER" id="PTHR13779">
    <property type="entry name" value="WERNER HELICASE-INTERACTING PROTEIN 1 FAMILY MEMBER"/>
    <property type="match status" value="1"/>
</dbReference>
<keyword evidence="1" id="KW-0547">Nucleotide-binding</keyword>
<comment type="caution">
    <text evidence="4">The sequence shown here is derived from an EMBL/GenBank/DDBJ whole genome shotgun (WGS) entry which is preliminary data.</text>
</comment>
<dbReference type="GO" id="GO:0009378">
    <property type="term" value="F:four-way junction helicase activity"/>
    <property type="evidence" value="ECO:0007669"/>
    <property type="project" value="InterPro"/>
</dbReference>
<dbReference type="GO" id="GO:0008047">
    <property type="term" value="F:enzyme activator activity"/>
    <property type="evidence" value="ECO:0007669"/>
    <property type="project" value="TreeGrafter"/>
</dbReference>
<dbReference type="CDD" id="cd00009">
    <property type="entry name" value="AAA"/>
    <property type="match status" value="1"/>
</dbReference>
<feature type="non-terminal residue" evidence="4">
    <location>
        <position position="152"/>
    </location>
</feature>
<evidence type="ECO:0000256" key="1">
    <source>
        <dbReference type="ARBA" id="ARBA00022741"/>
    </source>
</evidence>
<feature type="domain" description="AAA+ ATPase" evidence="3">
    <location>
        <begin position="52"/>
        <end position="146"/>
    </location>
</feature>
<dbReference type="EMBL" id="BARS01055870">
    <property type="protein sequence ID" value="GAG49696.1"/>
    <property type="molecule type" value="Genomic_DNA"/>
</dbReference>
<dbReference type="Pfam" id="PF05496">
    <property type="entry name" value="RuvB_N"/>
    <property type="match status" value="1"/>
</dbReference>
<protein>
    <recommendedName>
        <fullName evidence="3">AAA+ ATPase domain-containing protein</fullName>
    </recommendedName>
</protein>
<organism evidence="4">
    <name type="scientific">marine sediment metagenome</name>
    <dbReference type="NCBI Taxonomy" id="412755"/>
    <lineage>
        <taxon>unclassified sequences</taxon>
        <taxon>metagenomes</taxon>
        <taxon>ecological metagenomes</taxon>
    </lineage>
</organism>
<dbReference type="GO" id="GO:0000731">
    <property type="term" value="P:DNA synthesis involved in DNA repair"/>
    <property type="evidence" value="ECO:0007669"/>
    <property type="project" value="TreeGrafter"/>
</dbReference>
<accession>X0ZNC6</accession>
<keyword evidence="2" id="KW-0067">ATP-binding</keyword>
<dbReference type="GO" id="GO:0005524">
    <property type="term" value="F:ATP binding"/>
    <property type="evidence" value="ECO:0007669"/>
    <property type="project" value="UniProtKB-KW"/>
</dbReference>